<reference evidence="1 2" key="1">
    <citation type="submission" date="2023-11" db="EMBL/GenBank/DDBJ databases">
        <title>Plant-associative lifestyle of Vibrio porteresiae and its evolutionary dynamics.</title>
        <authorList>
            <person name="Rameshkumar N."/>
            <person name="Kirti K."/>
        </authorList>
    </citation>
    <scope>NUCLEOTIDE SEQUENCE [LARGE SCALE GENOMIC DNA]</scope>
    <source>
        <strain evidence="1 2">MSSRF30</strain>
    </source>
</reference>
<dbReference type="RefSeq" id="WP_261896170.1">
    <property type="nucleotide sequence ID" value="NZ_AP024895.1"/>
</dbReference>
<evidence type="ECO:0000313" key="1">
    <source>
        <dbReference type="EMBL" id="WPC72561.1"/>
    </source>
</evidence>
<sequence>MSFHDLGNIEKKIHKNVETAKAQTNEYTHHVEQFYAQVKQWVNPLVQNNKVKLNQVQETLKDSESELYHLNALEFIAGKHTAFLTPKGIVGEGSKQQELMVLRGATDNPSYKFIVSKAGCSWESSANKFEPLTEAKFGELLQKIIQIK</sequence>
<protein>
    <submittedName>
        <fullName evidence="1">Uncharacterized protein</fullName>
    </submittedName>
</protein>
<organism evidence="1 2">
    <name type="scientific">Vibrio porteresiae DSM 19223</name>
    <dbReference type="NCBI Taxonomy" id="1123496"/>
    <lineage>
        <taxon>Bacteria</taxon>
        <taxon>Pseudomonadati</taxon>
        <taxon>Pseudomonadota</taxon>
        <taxon>Gammaproteobacteria</taxon>
        <taxon>Vibrionales</taxon>
        <taxon>Vibrionaceae</taxon>
        <taxon>Vibrio</taxon>
    </lineage>
</organism>
<evidence type="ECO:0000313" key="2">
    <source>
        <dbReference type="Proteomes" id="UP001304071"/>
    </source>
</evidence>
<accession>A0ABZ0Q980</accession>
<name>A0ABZ0Q980_9VIBR</name>
<keyword evidence="2" id="KW-1185">Reference proteome</keyword>
<dbReference type="EMBL" id="CP138203">
    <property type="protein sequence ID" value="WPC72561.1"/>
    <property type="molecule type" value="Genomic_DNA"/>
</dbReference>
<gene>
    <name evidence="1" type="ORF">R8Z52_10490</name>
</gene>
<proteinExistence type="predicted"/>
<dbReference type="Proteomes" id="UP001304071">
    <property type="component" value="Chromosome 1"/>
</dbReference>